<sequence length="246" mass="26763">MPTRPTPGAHPVELRVIGAFQTRFDGHVRTLPHSAERLIAVVALIGPLARSYAGRLLWPDAPAARARANLRAALARSGVAGAGIVHISGEVLSLGDQVVLDVDTARAWIDETIYDAGQAVVSPPPSTVGRPLLAGWDDEWLDGPRERLQMLQAQALETAAERLLAANQPAEAMPYAMTAVELQPWSESANRLLIEIHARRGDPSNALRRYRRFCRALELELGVQPGPDMIAAIRQLYPFGNPLTEK</sequence>
<protein>
    <submittedName>
        <fullName evidence="4">Bacterial transcriptional activator domain-containing protein</fullName>
    </submittedName>
</protein>
<dbReference type="InterPro" id="IPR011990">
    <property type="entry name" value="TPR-like_helical_dom_sf"/>
</dbReference>
<dbReference type="InterPro" id="IPR005158">
    <property type="entry name" value="BTAD"/>
</dbReference>
<dbReference type="PANTHER" id="PTHR35807:SF1">
    <property type="entry name" value="TRANSCRIPTIONAL REGULATOR REDD"/>
    <property type="match status" value="1"/>
</dbReference>
<feature type="domain" description="Bacterial transcriptional activator" evidence="3">
    <location>
        <begin position="100"/>
        <end position="237"/>
    </location>
</feature>
<evidence type="ECO:0000313" key="4">
    <source>
        <dbReference type="EMBL" id="MDF8263553.1"/>
    </source>
</evidence>
<keyword evidence="1" id="KW-0805">Transcription regulation</keyword>
<comment type="caution">
    <text evidence="4">The sequence shown here is derived from an EMBL/GenBank/DDBJ whole genome shotgun (WGS) entry which is preliminary data.</text>
</comment>
<reference evidence="4 5" key="1">
    <citation type="submission" date="2023-03" db="EMBL/GenBank/DDBJ databases">
        <title>YIM 133296 draft genome.</title>
        <authorList>
            <person name="Xiong L."/>
        </authorList>
    </citation>
    <scope>NUCLEOTIDE SEQUENCE [LARGE SCALE GENOMIC DNA]</scope>
    <source>
        <strain evidence="4 5">YIM 133296</strain>
    </source>
</reference>
<keyword evidence="5" id="KW-1185">Reference proteome</keyword>
<gene>
    <name evidence="4" type="ORF">P4R38_04745</name>
</gene>
<dbReference type="InterPro" id="IPR051677">
    <property type="entry name" value="AfsR-DnrI-RedD_regulator"/>
</dbReference>
<evidence type="ECO:0000256" key="1">
    <source>
        <dbReference type="ARBA" id="ARBA00023015"/>
    </source>
</evidence>
<accession>A0ABT6C3L5</accession>
<evidence type="ECO:0000256" key="2">
    <source>
        <dbReference type="ARBA" id="ARBA00023163"/>
    </source>
</evidence>
<dbReference type="Pfam" id="PF03704">
    <property type="entry name" value="BTAD"/>
    <property type="match status" value="1"/>
</dbReference>
<evidence type="ECO:0000313" key="5">
    <source>
        <dbReference type="Proteomes" id="UP001528912"/>
    </source>
</evidence>
<keyword evidence="2" id="KW-0804">Transcription</keyword>
<dbReference type="RefSeq" id="WP_277191259.1">
    <property type="nucleotide sequence ID" value="NZ_JAROAV010000012.1"/>
</dbReference>
<evidence type="ECO:0000259" key="3">
    <source>
        <dbReference type="SMART" id="SM01043"/>
    </source>
</evidence>
<dbReference type="SUPFAM" id="SSF48452">
    <property type="entry name" value="TPR-like"/>
    <property type="match status" value="1"/>
</dbReference>
<dbReference type="SMART" id="SM01043">
    <property type="entry name" value="BTAD"/>
    <property type="match status" value="1"/>
</dbReference>
<dbReference type="Gene3D" id="1.25.40.10">
    <property type="entry name" value="Tetratricopeptide repeat domain"/>
    <property type="match status" value="1"/>
</dbReference>
<dbReference type="EMBL" id="JAROAV010000012">
    <property type="protein sequence ID" value="MDF8263553.1"/>
    <property type="molecule type" value="Genomic_DNA"/>
</dbReference>
<name>A0ABT6C3L5_9MICO</name>
<organism evidence="4 5">
    <name type="scientific">Luteipulveratus flavus</name>
    <dbReference type="NCBI Taxonomy" id="3031728"/>
    <lineage>
        <taxon>Bacteria</taxon>
        <taxon>Bacillati</taxon>
        <taxon>Actinomycetota</taxon>
        <taxon>Actinomycetes</taxon>
        <taxon>Micrococcales</taxon>
        <taxon>Dermacoccaceae</taxon>
        <taxon>Luteipulveratus</taxon>
    </lineage>
</organism>
<dbReference type="PANTHER" id="PTHR35807">
    <property type="entry name" value="TRANSCRIPTIONAL REGULATOR REDD-RELATED"/>
    <property type="match status" value="1"/>
</dbReference>
<dbReference type="Proteomes" id="UP001528912">
    <property type="component" value="Unassembled WGS sequence"/>
</dbReference>
<proteinExistence type="predicted"/>